<keyword evidence="3" id="KW-0548">Nucleotidyltransferase</keyword>
<name>A0A7W4PMV9_9PROT</name>
<keyword evidence="4" id="KW-0479">Metal-binding</keyword>
<dbReference type="Pfam" id="PF00078">
    <property type="entry name" value="RVT_1"/>
    <property type="match status" value="1"/>
</dbReference>
<evidence type="ECO:0000256" key="8">
    <source>
        <dbReference type="ARBA" id="ARBA00034120"/>
    </source>
</evidence>
<keyword evidence="2" id="KW-0808">Transferase</keyword>
<comment type="caution">
    <text evidence="11">The sequence shown here is derived from an EMBL/GenBank/DDBJ whole genome shotgun (WGS) entry which is preliminary data.</text>
</comment>
<evidence type="ECO:0000256" key="4">
    <source>
        <dbReference type="ARBA" id="ARBA00022723"/>
    </source>
</evidence>
<evidence type="ECO:0000313" key="11">
    <source>
        <dbReference type="EMBL" id="MBB2203977.1"/>
    </source>
</evidence>
<dbReference type="InterPro" id="IPR051083">
    <property type="entry name" value="GrpII_Intron_Splice-Mob/Def"/>
</dbReference>
<comment type="similarity">
    <text evidence="8">Belongs to the bacterial reverse transcriptase family.</text>
</comment>
<organism evidence="11 12">
    <name type="scientific">Gluconacetobacter takamatsuzukensis</name>
    <dbReference type="NCBI Taxonomy" id="1286190"/>
    <lineage>
        <taxon>Bacteria</taxon>
        <taxon>Pseudomonadati</taxon>
        <taxon>Pseudomonadota</taxon>
        <taxon>Alphaproteobacteria</taxon>
        <taxon>Acetobacterales</taxon>
        <taxon>Acetobacteraceae</taxon>
        <taxon>Gluconacetobacter</taxon>
    </lineage>
</organism>
<evidence type="ECO:0000256" key="9">
    <source>
        <dbReference type="ARBA" id="ARBA00048173"/>
    </source>
</evidence>
<dbReference type="GO" id="GO:0003723">
    <property type="term" value="F:RNA binding"/>
    <property type="evidence" value="ECO:0007669"/>
    <property type="project" value="InterPro"/>
</dbReference>
<dbReference type="GO" id="GO:0046872">
    <property type="term" value="F:metal ion binding"/>
    <property type="evidence" value="ECO:0007669"/>
    <property type="project" value="UniProtKB-KW"/>
</dbReference>
<evidence type="ECO:0000256" key="5">
    <source>
        <dbReference type="ARBA" id="ARBA00022842"/>
    </source>
</evidence>
<evidence type="ECO:0000259" key="10">
    <source>
        <dbReference type="PROSITE" id="PS50878"/>
    </source>
</evidence>
<evidence type="ECO:0000256" key="7">
    <source>
        <dbReference type="ARBA" id="ARBA00023118"/>
    </source>
</evidence>
<dbReference type="PRINTS" id="PR00866">
    <property type="entry name" value="RNADNAPOLMS"/>
</dbReference>
<protein>
    <recommendedName>
        <fullName evidence="1">RNA-directed DNA polymerase</fullName>
        <ecNumber evidence="1">2.7.7.49</ecNumber>
    </recommendedName>
</protein>
<evidence type="ECO:0000256" key="2">
    <source>
        <dbReference type="ARBA" id="ARBA00022679"/>
    </source>
</evidence>
<feature type="domain" description="Reverse transcriptase" evidence="10">
    <location>
        <begin position="58"/>
        <end position="300"/>
    </location>
</feature>
<sequence>MLSWNPQQFTREAKKEGCSQPLINAAIQTASLIKKVDIGLPVIFTLSHLAQITDTPLVKLGAYSRRTSKNSYRVFRLKKADRRKFRVICVPEPTLMHVQRWLAQNVFQTRAAAPHQASYAYYSDPRRGLLNAAKQHAGCLWLIKMDIQNFFGSIMEPQVYKVFRDLGYGALLSFQLARICTYVGDKPSPRRKKSYGIPNSYCENLGYLPQGAPTSPALANLTTRLLDSELEKLAQENGWRYSRYADDIAFSTTQTINREVAKSLVFLVREKLINFGFTPNDTKTVISPPGARRIVLGLLVDGPYPRLTNDFRNNLDTHLYALLSKKIGVKKHQEKRGFDSVTGMRRHIMGLLAHAHSIDREYSRKCYEKFNKIIW</sequence>
<dbReference type="GO" id="GO:0051607">
    <property type="term" value="P:defense response to virus"/>
    <property type="evidence" value="ECO:0007669"/>
    <property type="project" value="UniProtKB-KW"/>
</dbReference>
<keyword evidence="6 11" id="KW-0695">RNA-directed DNA polymerase</keyword>
<evidence type="ECO:0000256" key="3">
    <source>
        <dbReference type="ARBA" id="ARBA00022695"/>
    </source>
</evidence>
<dbReference type="PANTHER" id="PTHR34047">
    <property type="entry name" value="NUCLEAR INTRON MATURASE 1, MITOCHONDRIAL-RELATED"/>
    <property type="match status" value="1"/>
</dbReference>
<evidence type="ECO:0000256" key="6">
    <source>
        <dbReference type="ARBA" id="ARBA00022918"/>
    </source>
</evidence>
<keyword evidence="12" id="KW-1185">Reference proteome</keyword>
<gene>
    <name evidence="11" type="ORF">HLH27_02965</name>
</gene>
<dbReference type="EMBL" id="JABEQK010000002">
    <property type="protein sequence ID" value="MBB2203977.1"/>
    <property type="molecule type" value="Genomic_DNA"/>
</dbReference>
<dbReference type="InterPro" id="IPR000123">
    <property type="entry name" value="Reverse_transcriptase_msDNA"/>
</dbReference>
<dbReference type="GO" id="GO:0003964">
    <property type="term" value="F:RNA-directed DNA polymerase activity"/>
    <property type="evidence" value="ECO:0007669"/>
    <property type="project" value="UniProtKB-KW"/>
</dbReference>
<dbReference type="AlphaFoldDB" id="A0A7W4PMV9"/>
<dbReference type="EC" id="2.7.7.49" evidence="1"/>
<dbReference type="CDD" id="cd03487">
    <property type="entry name" value="RT_Bac_retron_II"/>
    <property type="match status" value="1"/>
</dbReference>
<dbReference type="InterPro" id="IPR000477">
    <property type="entry name" value="RT_dom"/>
</dbReference>
<proteinExistence type="inferred from homology"/>
<evidence type="ECO:0000313" key="12">
    <source>
        <dbReference type="Proteomes" id="UP000540556"/>
    </source>
</evidence>
<keyword evidence="7" id="KW-0051">Antiviral defense</keyword>
<evidence type="ECO:0000256" key="1">
    <source>
        <dbReference type="ARBA" id="ARBA00012493"/>
    </source>
</evidence>
<comment type="catalytic activity">
    <reaction evidence="9">
        <text>DNA(n) + a 2'-deoxyribonucleoside 5'-triphosphate = DNA(n+1) + diphosphate</text>
        <dbReference type="Rhea" id="RHEA:22508"/>
        <dbReference type="Rhea" id="RHEA-COMP:17339"/>
        <dbReference type="Rhea" id="RHEA-COMP:17340"/>
        <dbReference type="ChEBI" id="CHEBI:33019"/>
        <dbReference type="ChEBI" id="CHEBI:61560"/>
        <dbReference type="ChEBI" id="CHEBI:173112"/>
        <dbReference type="EC" id="2.7.7.49"/>
    </reaction>
</comment>
<dbReference type="PANTHER" id="PTHR34047:SF7">
    <property type="entry name" value="RNA-DIRECTED DNA POLYMERASE"/>
    <property type="match status" value="1"/>
</dbReference>
<dbReference type="RefSeq" id="WP_182947659.1">
    <property type="nucleotide sequence ID" value="NZ_JABEQK010000002.1"/>
</dbReference>
<dbReference type="Proteomes" id="UP000540556">
    <property type="component" value="Unassembled WGS sequence"/>
</dbReference>
<dbReference type="SUPFAM" id="SSF56672">
    <property type="entry name" value="DNA/RNA polymerases"/>
    <property type="match status" value="1"/>
</dbReference>
<dbReference type="PROSITE" id="PS50878">
    <property type="entry name" value="RT_POL"/>
    <property type="match status" value="1"/>
</dbReference>
<accession>A0A7W4PMV9</accession>
<dbReference type="InterPro" id="IPR043502">
    <property type="entry name" value="DNA/RNA_pol_sf"/>
</dbReference>
<keyword evidence="5" id="KW-0460">Magnesium</keyword>
<reference evidence="11 12" key="1">
    <citation type="submission" date="2020-04" db="EMBL/GenBank/DDBJ databases">
        <title>Description of novel Gluconacetobacter.</title>
        <authorList>
            <person name="Sombolestani A."/>
        </authorList>
    </citation>
    <scope>NUCLEOTIDE SEQUENCE [LARGE SCALE GENOMIC DNA]</scope>
    <source>
        <strain evidence="11 12">LMG 27800</strain>
    </source>
</reference>